<protein>
    <recommendedName>
        <fullName evidence="2">Major capsid protein</fullName>
    </recommendedName>
</protein>
<reference evidence="1" key="1">
    <citation type="journal article" date="2021" name="Proc. Natl. Acad. Sci. U.S.A.">
        <title>A Catalog of Tens of Thousands of Viruses from Human Metagenomes Reveals Hidden Associations with Chronic Diseases.</title>
        <authorList>
            <person name="Tisza M.J."/>
            <person name="Buck C.B."/>
        </authorList>
    </citation>
    <scope>NUCLEOTIDE SEQUENCE</scope>
    <source>
        <strain evidence="1">CtDOT22</strain>
    </source>
</reference>
<accession>A0A8S5SVR6</accession>
<proteinExistence type="predicted"/>
<dbReference type="EMBL" id="BK032686">
    <property type="protein sequence ID" value="DAF55097.1"/>
    <property type="molecule type" value="Genomic_DNA"/>
</dbReference>
<organism evidence="1">
    <name type="scientific">Siphoviridae sp. ctDOT22</name>
    <dbReference type="NCBI Taxonomy" id="2827812"/>
    <lineage>
        <taxon>Viruses</taxon>
        <taxon>Duplodnaviria</taxon>
        <taxon>Heunggongvirae</taxon>
        <taxon>Uroviricota</taxon>
        <taxon>Caudoviricetes</taxon>
    </lineage>
</organism>
<sequence length="480" mass="51963">MGKNSIRTFSDMASSGKLSERLRHSCQSASDMELRVQAYSKAYENLLTAAALLDKRASTRTFAATGPGMGELGGLNPNQFIDVTVTSMIKSLAGFLAVERGVDQPTAVLPFFDLVTSGEGKTVAKNIGADLEMRNGYVDQASADQRALRSSQIQFSNNISVATNHIEVNVAKAVIPGTLTLKVTKGGQVYNLTDDKQGNVMAPAQAGVTGGSIDYRIGKVTVDFGSNLTSGDTYSVSLQQDAPKDPTNRVKSNIGYYQINCHPEIIIAENNLISDLVATKSMNVNVADIMKKRVMDEYIKIVNRSIIDPIVLGYEGGTVDIDLTPYSVTTNNMDSYFKLFSHGLVKVNTELTNKSWKSVNASAYLVGHRVAEMFTSMSGNQFVPNTAATYIEDLLGHYNGVPVVKSHFVEPDTGYAIHKTADGTMAPVCRAIFLPVNDMPEVGNFNNPSQFATGIYSYEGSSLLTSELVQKFKIHRPTGL</sequence>
<name>A0A8S5SVR6_9CAUD</name>
<evidence type="ECO:0000313" key="1">
    <source>
        <dbReference type="EMBL" id="DAF55097.1"/>
    </source>
</evidence>
<evidence type="ECO:0008006" key="2">
    <source>
        <dbReference type="Google" id="ProtNLM"/>
    </source>
</evidence>